<organism evidence="3 4">
    <name type="scientific">Cucumis melo</name>
    <name type="common">Muskmelon</name>
    <dbReference type="NCBI Taxonomy" id="3656"/>
    <lineage>
        <taxon>Eukaryota</taxon>
        <taxon>Viridiplantae</taxon>
        <taxon>Streptophyta</taxon>
        <taxon>Embryophyta</taxon>
        <taxon>Tracheophyta</taxon>
        <taxon>Spermatophyta</taxon>
        <taxon>Magnoliopsida</taxon>
        <taxon>eudicotyledons</taxon>
        <taxon>Gunneridae</taxon>
        <taxon>Pentapetalae</taxon>
        <taxon>rosids</taxon>
        <taxon>fabids</taxon>
        <taxon>Cucurbitales</taxon>
        <taxon>Cucurbitaceae</taxon>
        <taxon>Benincaseae</taxon>
        <taxon>Cucumis</taxon>
    </lineage>
</organism>
<feature type="region of interest" description="Disordered" evidence="1">
    <location>
        <begin position="728"/>
        <end position="769"/>
    </location>
</feature>
<dbReference type="PROSITE" id="PS51222">
    <property type="entry name" value="DCD"/>
    <property type="match status" value="1"/>
</dbReference>
<evidence type="ECO:0000256" key="1">
    <source>
        <dbReference type="SAM" id="MobiDB-lite"/>
    </source>
</evidence>
<evidence type="ECO:0000313" key="3">
    <source>
        <dbReference type="Proteomes" id="UP001652600"/>
    </source>
</evidence>
<name>A0ABM3KFL5_CUCME</name>
<protein>
    <submittedName>
        <fullName evidence="4">Uncharacterized protein LOC103498262</fullName>
    </submittedName>
</protein>
<keyword evidence="3" id="KW-1185">Reference proteome</keyword>
<dbReference type="GeneID" id="103498262"/>
<evidence type="ECO:0000313" key="4">
    <source>
        <dbReference type="RefSeq" id="XP_050936572.1"/>
    </source>
</evidence>
<reference evidence="4" key="1">
    <citation type="submission" date="2025-08" db="UniProtKB">
        <authorList>
            <consortium name="RefSeq"/>
        </authorList>
    </citation>
    <scope>IDENTIFICATION</scope>
    <source>
        <tissue evidence="4">Stem</tissue>
    </source>
</reference>
<feature type="compositionally biased region" description="Polar residues" evidence="1">
    <location>
        <begin position="732"/>
        <end position="744"/>
    </location>
</feature>
<dbReference type="PANTHER" id="PTHR46444">
    <property type="entry name" value="DCD (DEVELOPMENT AND CELL DEATH) DOMAIN PROTEIN-RELATED"/>
    <property type="match status" value="1"/>
</dbReference>
<evidence type="ECO:0000259" key="2">
    <source>
        <dbReference type="PROSITE" id="PS51222"/>
    </source>
</evidence>
<sequence length="769" mass="85786">MGATMENIAHGTVPEYGAIFMSNRVTRAECFRRKLFGLPYWLGDFVLQIKSGMILFLFEYENRVLHGVFQATSDGAMNIVPHAYTSSGQKFPAQVKFSILWSCNPLFEDRFQSAIKENYFSAKKFNFGLSRMQVHRLLSLFSLTKFSDQLHTRQLSSESFECSSDYLIGESQNVADGNGPILNERLQGKLMEGEDQVNSMQETPPLSHYNIRNIIPTTESAVYCPYMDTRNPTCSSGCLGRAQITTPSLHSQSDCMTNMALQSSVCLENITVPSRTQSQINVSCSDPNLLPLPIRESERDGSLRRSIVTSGLNDSFFSYQNEQDLTRQESVEIYVPVTKEFPSQLPFDSVVVSSMPSIEHTAANHGQECYGSSESMYSDCERKGNVFSRLSYPSDASLQELNGCIHEMLFLDPSILEVSGQWKKTDHEVPRPKRNAGRNFVKKKCTKSFLSSNSNCFQVSDEHGAINEDSVGGNSDHIAIEIPFVNFKRRRKQLKVEHCTPTGGELSGLHQKRKKLIRPSFACSELHDSGDTNSVSPSLCGPSFACSELDESGDTNSTSTSLGGMAKVTVLRGKSNIIHINDEDKAEKLHPAVELPDTIWLVDDDDKNIDIETVATAENCCESIKISEDMMASSNYISKSDLNITSKDLIVKERCKSTHNCSTSENHMNFENLNNSGLCRQELSLESSEVNTGNSFISFNEGGNRYNAKELIESVKIAEHFHGFVAVKESSGKSSRPLNSTSESAPEEVIERRKQNNENEESRPRTKRC</sequence>
<dbReference type="InterPro" id="IPR013989">
    <property type="entry name" value="Dev_and_cell_death_domain"/>
</dbReference>
<accession>A0ABM3KFL5</accession>
<dbReference type="Pfam" id="PF10539">
    <property type="entry name" value="Dev_Cell_Death"/>
    <property type="match status" value="1"/>
</dbReference>
<proteinExistence type="predicted"/>
<dbReference type="Proteomes" id="UP001652600">
    <property type="component" value="Chromosome 12"/>
</dbReference>
<dbReference type="PANTHER" id="PTHR46444:SF9">
    <property type="entry name" value="DCD (DEVELOPMENT AND CELL DEATH) DOMAIN PROTEIN"/>
    <property type="match status" value="1"/>
</dbReference>
<feature type="domain" description="DCD" evidence="2">
    <location>
        <begin position="13"/>
        <end position="143"/>
    </location>
</feature>
<feature type="compositionally biased region" description="Basic and acidic residues" evidence="1">
    <location>
        <begin position="749"/>
        <end position="769"/>
    </location>
</feature>
<dbReference type="RefSeq" id="XP_050936572.1">
    <property type="nucleotide sequence ID" value="XM_051080615.1"/>
</dbReference>
<dbReference type="SMART" id="SM00767">
    <property type="entry name" value="DCD"/>
    <property type="match status" value="1"/>
</dbReference>
<gene>
    <name evidence="4" type="primary">LOC103498262</name>
</gene>